<dbReference type="VEuPathDB" id="PlasmoDB:PGAL8A_00087800"/>
<evidence type="ECO:0000256" key="1">
    <source>
        <dbReference type="SAM" id="MobiDB-lite"/>
    </source>
</evidence>
<proteinExistence type="predicted"/>
<reference evidence="2" key="1">
    <citation type="submission" date="2015-04" db="EMBL/GenBank/DDBJ databases">
        <authorList>
            <consortium name="Pathogen Informatics"/>
        </authorList>
    </citation>
    <scope>NUCLEOTIDE SEQUENCE [LARGE SCALE GENOMIC DNA]</scope>
    <source>
        <strain evidence="2">8A</strain>
    </source>
</reference>
<accession>A0A1J1GL92</accession>
<dbReference type="Proteomes" id="UP000220797">
    <property type="component" value="Unassembled WGS sequence"/>
</dbReference>
<comment type="caution">
    <text evidence="2">The sequence shown here is derived from an EMBL/GenBank/DDBJ whole genome shotgun (WGS) entry which is preliminary data.</text>
</comment>
<dbReference type="RefSeq" id="XP_028525996.1">
    <property type="nucleotide sequence ID" value="XM_028671311.1"/>
</dbReference>
<dbReference type="OrthoDB" id="376476at2759"/>
<dbReference type="EMBL" id="CVMV01000014">
    <property type="protein sequence ID" value="CRG93174.1"/>
    <property type="molecule type" value="Genomic_DNA"/>
</dbReference>
<dbReference type="OMA" id="MKSCAYS"/>
<keyword evidence="3" id="KW-1185">Reference proteome</keyword>
<sequence>MAYKKQNYIEEQSLKKSAYLEFDDKEKIKDRSNVHVSIKEKQMRIAELLSSKKNDNFPKKSVDFTLSQKTESEYMDECLARRKQFSVTNADIANKLNNTLFSKITTSKNVSFSNSKNSSYMDEKSLLDKNEKSFKNKSISSLNNKISEDYKNKLSSVLLSRDKSHFLKNKDFEKKNSNDFPKTDYIAEDNSNNSHKNSKGDIDNKRKDLFKQLLSTYSNLQKIDHNQNRDKNTLQKLENEDENKNESITDKNLYLNENFSNYKNNQNTMDPPNIIKKKKIINFFSCFKNLKRKKYYKRKNNMKCNSPIKEKHLSKTEEKIDITCYEEENSISSNKRARSKFFFFLK</sequence>
<evidence type="ECO:0000313" key="3">
    <source>
        <dbReference type="Proteomes" id="UP000220797"/>
    </source>
</evidence>
<name>A0A1J1GL92_PLAGA</name>
<feature type="region of interest" description="Disordered" evidence="1">
    <location>
        <begin position="178"/>
        <end position="204"/>
    </location>
</feature>
<dbReference type="GeneID" id="39729402"/>
<organism evidence="2 3">
    <name type="scientific">Plasmodium gallinaceum</name>
    <dbReference type="NCBI Taxonomy" id="5849"/>
    <lineage>
        <taxon>Eukaryota</taxon>
        <taxon>Sar</taxon>
        <taxon>Alveolata</taxon>
        <taxon>Apicomplexa</taxon>
        <taxon>Aconoidasida</taxon>
        <taxon>Haemosporida</taxon>
        <taxon>Plasmodiidae</taxon>
        <taxon>Plasmodium</taxon>
        <taxon>Plasmodium (Haemamoeba)</taxon>
    </lineage>
</organism>
<protein>
    <submittedName>
        <fullName evidence="2">Uncharacterized protein</fullName>
    </submittedName>
</protein>
<dbReference type="AlphaFoldDB" id="A0A1J1GL92"/>
<evidence type="ECO:0000313" key="2">
    <source>
        <dbReference type="EMBL" id="CRG93174.1"/>
    </source>
</evidence>
<gene>
    <name evidence="2" type="ORF">PGAL8A_00087800</name>
</gene>